<feature type="compositionally biased region" description="Polar residues" evidence="1">
    <location>
        <begin position="275"/>
        <end position="288"/>
    </location>
</feature>
<dbReference type="InterPro" id="IPR036770">
    <property type="entry name" value="Ankyrin_rpt-contain_sf"/>
</dbReference>
<dbReference type="EMBL" id="KQ965796">
    <property type="protein sequence ID" value="KXS11825.1"/>
    <property type="molecule type" value="Genomic_DNA"/>
</dbReference>
<protein>
    <recommendedName>
        <fullName evidence="4">Ankyrin</fullName>
    </recommendedName>
</protein>
<feature type="non-terminal residue" evidence="2">
    <location>
        <position position="332"/>
    </location>
</feature>
<evidence type="ECO:0000313" key="2">
    <source>
        <dbReference type="EMBL" id="KXS11825.1"/>
    </source>
</evidence>
<dbReference type="Proteomes" id="UP000070544">
    <property type="component" value="Unassembled WGS sequence"/>
</dbReference>
<dbReference type="AlphaFoldDB" id="A0A139A5R7"/>
<dbReference type="Gene3D" id="1.25.40.20">
    <property type="entry name" value="Ankyrin repeat-containing domain"/>
    <property type="match status" value="1"/>
</dbReference>
<feature type="region of interest" description="Disordered" evidence="1">
    <location>
        <begin position="216"/>
        <end position="236"/>
    </location>
</feature>
<name>A0A139A5R7_GONPJ</name>
<feature type="region of interest" description="Disordered" evidence="1">
    <location>
        <begin position="275"/>
        <end position="332"/>
    </location>
</feature>
<accession>A0A139A5R7</accession>
<evidence type="ECO:0008006" key="4">
    <source>
        <dbReference type="Google" id="ProtNLM"/>
    </source>
</evidence>
<dbReference type="OrthoDB" id="2179417at2759"/>
<evidence type="ECO:0000313" key="3">
    <source>
        <dbReference type="Proteomes" id="UP000070544"/>
    </source>
</evidence>
<reference evidence="2 3" key="1">
    <citation type="journal article" date="2015" name="Genome Biol. Evol.">
        <title>Phylogenomic analyses indicate that early fungi evolved digesting cell walls of algal ancestors of land plants.</title>
        <authorList>
            <person name="Chang Y."/>
            <person name="Wang S."/>
            <person name="Sekimoto S."/>
            <person name="Aerts A.L."/>
            <person name="Choi C."/>
            <person name="Clum A."/>
            <person name="LaButti K.M."/>
            <person name="Lindquist E.A."/>
            <person name="Yee Ngan C."/>
            <person name="Ohm R.A."/>
            <person name="Salamov A.A."/>
            <person name="Grigoriev I.V."/>
            <person name="Spatafora J.W."/>
            <person name="Berbee M.L."/>
        </authorList>
    </citation>
    <scope>NUCLEOTIDE SEQUENCE [LARGE SCALE GENOMIC DNA]</scope>
    <source>
        <strain evidence="2 3">JEL478</strain>
    </source>
</reference>
<organism evidence="2 3">
    <name type="scientific">Gonapodya prolifera (strain JEL478)</name>
    <name type="common">Monoblepharis prolifera</name>
    <dbReference type="NCBI Taxonomy" id="1344416"/>
    <lineage>
        <taxon>Eukaryota</taxon>
        <taxon>Fungi</taxon>
        <taxon>Fungi incertae sedis</taxon>
        <taxon>Chytridiomycota</taxon>
        <taxon>Chytridiomycota incertae sedis</taxon>
        <taxon>Monoblepharidomycetes</taxon>
        <taxon>Monoblepharidales</taxon>
        <taxon>Gonapodyaceae</taxon>
        <taxon>Gonapodya</taxon>
    </lineage>
</organism>
<feature type="compositionally biased region" description="Low complexity" evidence="1">
    <location>
        <begin position="292"/>
        <end position="304"/>
    </location>
</feature>
<sequence>MSGSKHAELIEAVEQGDVLRAQVLLDGGANPEACKVVTLKAKLKNNLVTDTVQAESVLALAIIHGNDRIVAALAEKGANVNASIFWKTSRYSIERTWKQRTWDTEHWMWSYQFRNALCLALGRAGRMFKWDRRTTMDAPINEGKLGINKHGASVILDSPQMPNDVRVWHQHTTSPAVIDALLSGGAEVTEEIRQCAETCGNLQVYEMICSHIRTTEPASDPPPYELRAADEPAAKPYSPPVHANTFSAQNRATEHLADTLAAAVLSPATLPTHCSTSQKGYNMSSHNDGTFPLSHLSRSSSSPPARYDTLPRNAINSAAPVDPLEPAGESSR</sequence>
<dbReference type="SUPFAM" id="SSF48403">
    <property type="entry name" value="Ankyrin repeat"/>
    <property type="match status" value="1"/>
</dbReference>
<gene>
    <name evidence="2" type="ORF">M427DRAFT_60264</name>
</gene>
<evidence type="ECO:0000256" key="1">
    <source>
        <dbReference type="SAM" id="MobiDB-lite"/>
    </source>
</evidence>
<keyword evidence="3" id="KW-1185">Reference proteome</keyword>
<proteinExistence type="predicted"/>